<protein>
    <submittedName>
        <fullName evidence="4">Uncharacterized protein</fullName>
    </submittedName>
</protein>
<feature type="domain" description="ATP-dependent RNA helicase PRP5/DDX46/KHDC4 KH" evidence="3">
    <location>
        <begin position="1"/>
        <end position="74"/>
    </location>
</feature>
<dbReference type="SUPFAM" id="SSF54791">
    <property type="entry name" value="Eukaryotic type KH-domain (KH-domain type I)"/>
    <property type="match status" value="2"/>
</dbReference>
<feature type="domain" description="KHDC4/BBP-like KH-domain type I" evidence="2">
    <location>
        <begin position="108"/>
        <end position="165"/>
    </location>
</feature>
<dbReference type="AlphaFoldDB" id="A0A6A5WV08"/>
<dbReference type="Gene3D" id="3.30.1370.10">
    <property type="entry name" value="K Homology domain, type 1"/>
    <property type="match status" value="2"/>
</dbReference>
<evidence type="ECO:0000256" key="1">
    <source>
        <dbReference type="PROSITE-ProRule" id="PRU00117"/>
    </source>
</evidence>
<dbReference type="PANTHER" id="PTHR15744:SF0">
    <property type="entry name" value="KH HOMOLOGY DOMAIN-CONTAINING PROTEIN 4"/>
    <property type="match status" value="1"/>
</dbReference>
<name>A0A6A5WV08_9PLEO</name>
<dbReference type="InterPro" id="IPR031121">
    <property type="entry name" value="RIK/BLOM7"/>
</dbReference>
<dbReference type="GO" id="GO:0003723">
    <property type="term" value="F:RNA binding"/>
    <property type="evidence" value="ECO:0007669"/>
    <property type="project" value="UniProtKB-UniRule"/>
</dbReference>
<accession>A0A6A5WV08</accession>
<proteinExistence type="predicted"/>
<dbReference type="PROSITE" id="PS50084">
    <property type="entry name" value="KH_TYPE_1"/>
    <property type="match status" value="1"/>
</dbReference>
<evidence type="ECO:0000259" key="2">
    <source>
        <dbReference type="Pfam" id="PF22675"/>
    </source>
</evidence>
<sequence length="175" mass="19826">IEINDLRNKYTLTKGDVHKQIHNETGADVTQKGQYYPDKSLANPANPPLQLQITATTHESMYAAVMKIKDMIDMDLPKLVDERRFRRREPENRKWPEEKIPIDLEPISGFNLRAQVVGRGGDNVKYIQTTSGCKVQIKGRGSGFAEHSTNAESDEPMYLHIAYDTSPSRKTNLAN</sequence>
<dbReference type="InterPro" id="IPR055256">
    <property type="entry name" value="KH_1_KHDC4/BBP-like"/>
</dbReference>
<dbReference type="CDD" id="cd22386">
    <property type="entry name" value="KH-I_KHDC4_rpt2"/>
    <property type="match status" value="1"/>
</dbReference>
<dbReference type="Pfam" id="PF23469">
    <property type="entry name" value="KH_12"/>
    <property type="match status" value="1"/>
</dbReference>
<dbReference type="Proteomes" id="UP000799779">
    <property type="component" value="Unassembled WGS sequence"/>
</dbReference>
<dbReference type="InterPro" id="IPR036612">
    <property type="entry name" value="KH_dom_type_1_sf"/>
</dbReference>
<evidence type="ECO:0000259" key="3">
    <source>
        <dbReference type="Pfam" id="PF23469"/>
    </source>
</evidence>
<dbReference type="OrthoDB" id="397265at2759"/>
<dbReference type="FunFam" id="3.30.1370.10:FF:000037">
    <property type="entry name" value="KH domain protein"/>
    <property type="match status" value="1"/>
</dbReference>
<gene>
    <name evidence="4" type="ORF">P154DRAFT_425569</name>
</gene>
<dbReference type="InterPro" id="IPR056149">
    <property type="entry name" value="PRP5/DDX46/KHDC4_KH"/>
</dbReference>
<dbReference type="GO" id="GO:0005634">
    <property type="term" value="C:nucleus"/>
    <property type="evidence" value="ECO:0007669"/>
    <property type="project" value="InterPro"/>
</dbReference>
<dbReference type="InterPro" id="IPR047889">
    <property type="entry name" value="KHDC4_KH-I_second"/>
</dbReference>
<dbReference type="PANTHER" id="PTHR15744">
    <property type="entry name" value="BLOM7"/>
    <property type="match status" value="1"/>
</dbReference>
<evidence type="ECO:0000313" key="4">
    <source>
        <dbReference type="EMBL" id="KAF2004948.1"/>
    </source>
</evidence>
<feature type="non-terminal residue" evidence="4">
    <location>
        <position position="1"/>
    </location>
</feature>
<reference evidence="4" key="1">
    <citation type="journal article" date="2020" name="Stud. Mycol.">
        <title>101 Dothideomycetes genomes: a test case for predicting lifestyles and emergence of pathogens.</title>
        <authorList>
            <person name="Haridas S."/>
            <person name="Albert R."/>
            <person name="Binder M."/>
            <person name="Bloem J."/>
            <person name="Labutti K."/>
            <person name="Salamov A."/>
            <person name="Andreopoulos B."/>
            <person name="Baker S."/>
            <person name="Barry K."/>
            <person name="Bills G."/>
            <person name="Bluhm B."/>
            <person name="Cannon C."/>
            <person name="Castanera R."/>
            <person name="Culley D."/>
            <person name="Daum C."/>
            <person name="Ezra D."/>
            <person name="Gonzalez J."/>
            <person name="Henrissat B."/>
            <person name="Kuo A."/>
            <person name="Liang C."/>
            <person name="Lipzen A."/>
            <person name="Lutzoni F."/>
            <person name="Magnuson J."/>
            <person name="Mondo S."/>
            <person name="Nolan M."/>
            <person name="Ohm R."/>
            <person name="Pangilinan J."/>
            <person name="Park H.-J."/>
            <person name="Ramirez L."/>
            <person name="Alfaro M."/>
            <person name="Sun H."/>
            <person name="Tritt A."/>
            <person name="Yoshinaga Y."/>
            <person name="Zwiers L.-H."/>
            <person name="Turgeon B."/>
            <person name="Goodwin S."/>
            <person name="Spatafora J."/>
            <person name="Crous P."/>
            <person name="Grigoriev I."/>
        </authorList>
    </citation>
    <scope>NUCLEOTIDE SEQUENCE</scope>
    <source>
        <strain evidence="4">CBS 123094</strain>
    </source>
</reference>
<organism evidence="4 5">
    <name type="scientific">Amniculicola lignicola CBS 123094</name>
    <dbReference type="NCBI Taxonomy" id="1392246"/>
    <lineage>
        <taxon>Eukaryota</taxon>
        <taxon>Fungi</taxon>
        <taxon>Dikarya</taxon>
        <taxon>Ascomycota</taxon>
        <taxon>Pezizomycotina</taxon>
        <taxon>Dothideomycetes</taxon>
        <taxon>Pleosporomycetidae</taxon>
        <taxon>Pleosporales</taxon>
        <taxon>Amniculicolaceae</taxon>
        <taxon>Amniculicola</taxon>
    </lineage>
</organism>
<dbReference type="EMBL" id="ML977565">
    <property type="protein sequence ID" value="KAF2004948.1"/>
    <property type="molecule type" value="Genomic_DNA"/>
</dbReference>
<keyword evidence="1" id="KW-0694">RNA-binding</keyword>
<dbReference type="Pfam" id="PF22675">
    <property type="entry name" value="KH-I_KHDC4-BBP"/>
    <property type="match status" value="1"/>
</dbReference>
<evidence type="ECO:0000313" key="5">
    <source>
        <dbReference type="Proteomes" id="UP000799779"/>
    </source>
</evidence>
<keyword evidence="5" id="KW-1185">Reference proteome</keyword>